<feature type="domain" description="DUF4097" evidence="2">
    <location>
        <begin position="71"/>
        <end position="293"/>
    </location>
</feature>
<keyword evidence="1" id="KW-0812">Transmembrane</keyword>
<proteinExistence type="predicted"/>
<dbReference type="Pfam" id="PF13349">
    <property type="entry name" value="DUF4097"/>
    <property type="match status" value="1"/>
</dbReference>
<gene>
    <name evidence="3" type="ORF">CHK_3112</name>
</gene>
<reference evidence="3 4" key="1">
    <citation type="submission" date="2015-04" db="EMBL/GenBank/DDBJ databases">
        <title>Draft genome sequence of bacteremic isolate Catabacter hongkongensis type strain HKU16T.</title>
        <authorList>
            <person name="Lau S.K."/>
            <person name="Teng J.L."/>
            <person name="Huang Y."/>
            <person name="Curreem S.O."/>
            <person name="Tsui S.K."/>
            <person name="Woo P.C."/>
        </authorList>
    </citation>
    <scope>NUCLEOTIDE SEQUENCE [LARGE SCALE GENOMIC DNA]</scope>
    <source>
        <strain evidence="3 4">HKU16</strain>
    </source>
</reference>
<evidence type="ECO:0000256" key="1">
    <source>
        <dbReference type="SAM" id="Phobius"/>
    </source>
</evidence>
<keyword evidence="1" id="KW-1133">Transmembrane helix</keyword>
<accession>A0A0M2NAN5</accession>
<dbReference type="PATRIC" id="fig|270498.16.peg.3209"/>
<dbReference type="RefSeq" id="WP_046444857.1">
    <property type="nucleotide sequence ID" value="NZ_CAUERS010000038.1"/>
</dbReference>
<dbReference type="STRING" id="270498.CHK_3112"/>
<evidence type="ECO:0000313" key="3">
    <source>
        <dbReference type="EMBL" id="KKI49534.1"/>
    </source>
</evidence>
<evidence type="ECO:0000313" key="4">
    <source>
        <dbReference type="Proteomes" id="UP000034076"/>
    </source>
</evidence>
<protein>
    <recommendedName>
        <fullName evidence="2">DUF4097 domain-containing protein</fullName>
    </recommendedName>
</protein>
<organism evidence="3 4">
    <name type="scientific">Christensenella hongkongensis</name>
    <dbReference type="NCBI Taxonomy" id="270498"/>
    <lineage>
        <taxon>Bacteria</taxon>
        <taxon>Bacillati</taxon>
        <taxon>Bacillota</taxon>
        <taxon>Clostridia</taxon>
        <taxon>Christensenellales</taxon>
        <taxon>Christensenellaceae</taxon>
        <taxon>Christensenella</taxon>
    </lineage>
</organism>
<comment type="caution">
    <text evidence="3">The sequence shown here is derived from an EMBL/GenBank/DDBJ whole genome shotgun (WGS) entry which is preliminary data.</text>
</comment>
<evidence type="ECO:0000259" key="2">
    <source>
        <dbReference type="Pfam" id="PF13349"/>
    </source>
</evidence>
<dbReference type="OrthoDB" id="2086537at2"/>
<dbReference type="EMBL" id="LAYJ01000133">
    <property type="protein sequence ID" value="KKI49534.1"/>
    <property type="molecule type" value="Genomic_DNA"/>
</dbReference>
<keyword evidence="4" id="KW-1185">Reference proteome</keyword>
<sequence length="330" mass="35360">MSKTGKIVLWAIVAVILAAVMFWGIIGGSAIRGFFGNIANTITGISAEDFVDNLPDDAQKNVEFEKPVADIKEISMRFVDENIEIVPTDENVIRVEETSSHKIEEEDVMRYGVKNGELVIQSGRNGKTFLNWGRSYRIDVKVMVPKSFAGVLDIQTISGELSAETINATRALFSTTSGNISVAGGMCDNLSLDSTSGRIDATDIQAEKASADTMSGEITLKGTFGYIEGDSTSGSVKIEAANVQEVSTDTTSGSIEVVCVDSDLLEKIDANSVSGSVRIVLPDETGFKLSYDTVSGSTDNDFAMKNDQYSDGRVSINVDTVSGSLKILQK</sequence>
<dbReference type="InterPro" id="IPR025164">
    <property type="entry name" value="Toastrack_DUF4097"/>
</dbReference>
<name>A0A0M2NAN5_9FIRM</name>
<feature type="transmembrane region" description="Helical" evidence="1">
    <location>
        <begin position="7"/>
        <end position="26"/>
    </location>
</feature>
<keyword evidence="1" id="KW-0472">Membrane</keyword>
<dbReference type="Proteomes" id="UP000034076">
    <property type="component" value="Unassembled WGS sequence"/>
</dbReference>
<dbReference type="AlphaFoldDB" id="A0A0M2NAN5"/>